<proteinExistence type="predicted"/>
<evidence type="ECO:0000313" key="1">
    <source>
        <dbReference type="EMBL" id="PPK75641.1"/>
    </source>
</evidence>
<evidence type="ECO:0000313" key="2">
    <source>
        <dbReference type="Proteomes" id="UP000240010"/>
    </source>
</evidence>
<sequence length="91" mass="10401">MKLFELGKITMTPSAISVIASFKVPIGDLLDRHEKGDYGDVSEVDWRENTLALLPESVERIMSVYNIETEKLWVITDPDRKVTTLLTEEDF</sequence>
<protein>
    <submittedName>
        <fullName evidence="1">Uncharacterized protein</fullName>
    </submittedName>
</protein>
<reference evidence="1 2" key="1">
    <citation type="submission" date="2018-02" db="EMBL/GenBank/DDBJ databases">
        <title>Subsurface microbial communities from deep shales in Ohio and West Virginia, USA.</title>
        <authorList>
            <person name="Wrighton K."/>
        </authorList>
    </citation>
    <scope>NUCLEOTIDE SEQUENCE [LARGE SCALE GENOMIC DNA]</scope>
    <source>
        <strain evidence="1 2">OWC-DMM</strain>
    </source>
</reference>
<dbReference type="AlphaFoldDB" id="A0A2S6HE19"/>
<accession>A0A2S6HE19</accession>
<name>A0A2S6HE19_9GAMM</name>
<comment type="caution">
    <text evidence="1">The sequence shown here is derived from an EMBL/GenBank/DDBJ whole genome shotgun (WGS) entry which is preliminary data.</text>
</comment>
<dbReference type="EMBL" id="PTIZ01000005">
    <property type="protein sequence ID" value="PPK75641.1"/>
    <property type="molecule type" value="Genomic_DNA"/>
</dbReference>
<dbReference type="Proteomes" id="UP000240010">
    <property type="component" value="Unassembled WGS sequence"/>
</dbReference>
<organism evidence="1 2">
    <name type="scientific">Methylobacter tundripaludum</name>
    <dbReference type="NCBI Taxonomy" id="173365"/>
    <lineage>
        <taxon>Bacteria</taxon>
        <taxon>Pseudomonadati</taxon>
        <taxon>Pseudomonadota</taxon>
        <taxon>Gammaproteobacteria</taxon>
        <taxon>Methylococcales</taxon>
        <taxon>Methylococcaceae</taxon>
        <taxon>Methylobacter</taxon>
    </lineage>
</organism>
<dbReference type="RefSeq" id="WP_027149233.1">
    <property type="nucleotide sequence ID" value="NZ_PTIZ01000005.1"/>
</dbReference>
<gene>
    <name evidence="1" type="ORF">B0F87_105110</name>
</gene>